<evidence type="ECO:0000256" key="3">
    <source>
        <dbReference type="ARBA" id="ARBA00022553"/>
    </source>
</evidence>
<keyword evidence="7" id="KW-1133">Transmembrane helix</keyword>
<dbReference type="InterPro" id="IPR050428">
    <property type="entry name" value="TCS_sensor_his_kinase"/>
</dbReference>
<evidence type="ECO:0000256" key="7">
    <source>
        <dbReference type="SAM" id="Phobius"/>
    </source>
</evidence>
<feature type="domain" description="Histidine kinase/HSP90-like ATPase" evidence="8">
    <location>
        <begin position="510"/>
        <end position="623"/>
    </location>
</feature>
<dbReference type="Pfam" id="PF08376">
    <property type="entry name" value="NIT"/>
    <property type="match status" value="1"/>
</dbReference>
<dbReference type="PANTHER" id="PTHR45436">
    <property type="entry name" value="SENSOR HISTIDINE KINASE YKOH"/>
    <property type="match status" value="1"/>
</dbReference>
<dbReference type="Gene3D" id="6.10.340.10">
    <property type="match status" value="1"/>
</dbReference>
<accession>A0A7Z0WQ00</accession>
<keyword evidence="3" id="KW-0597">Phosphoprotein</keyword>
<feature type="region of interest" description="Disordered" evidence="6">
    <location>
        <begin position="629"/>
        <end position="764"/>
    </location>
</feature>
<evidence type="ECO:0000313" key="9">
    <source>
        <dbReference type="EMBL" id="OLF12738.1"/>
    </source>
</evidence>
<feature type="compositionally biased region" description="Low complexity" evidence="6">
    <location>
        <begin position="709"/>
        <end position="729"/>
    </location>
</feature>
<dbReference type="EMBL" id="MSIF01000002">
    <property type="protein sequence ID" value="OLF12738.1"/>
    <property type="molecule type" value="Genomic_DNA"/>
</dbReference>
<dbReference type="SMART" id="SM00387">
    <property type="entry name" value="HATPase_c"/>
    <property type="match status" value="1"/>
</dbReference>
<feature type="transmembrane region" description="Helical" evidence="7">
    <location>
        <begin position="12"/>
        <end position="34"/>
    </location>
</feature>
<name>A0A7Z0WQ00_9PSEU</name>
<dbReference type="GO" id="GO:0005886">
    <property type="term" value="C:plasma membrane"/>
    <property type="evidence" value="ECO:0007669"/>
    <property type="project" value="TreeGrafter"/>
</dbReference>
<comment type="catalytic activity">
    <reaction evidence="1">
        <text>ATP + protein L-histidine = ADP + protein N-phospho-L-histidine.</text>
        <dbReference type="EC" id="2.7.13.3"/>
    </reaction>
</comment>
<feature type="compositionally biased region" description="Basic and acidic residues" evidence="6">
    <location>
        <begin position="755"/>
        <end position="764"/>
    </location>
</feature>
<evidence type="ECO:0000256" key="4">
    <source>
        <dbReference type="ARBA" id="ARBA00022679"/>
    </source>
</evidence>
<dbReference type="InterPro" id="IPR013587">
    <property type="entry name" value="Nitrate/nitrite_sensing"/>
</dbReference>
<keyword evidence="5" id="KW-0418">Kinase</keyword>
<sequence length="764" mass="82262">MRKIRLGVRTRILSIALIPSVTLLAIGVGFAGFLTFEGYEVRDEAVELREAIEPAIEFAEVLQEERRLSMMLLAGDRSVTDGLTGARERVDQLLSSGALLAAQENALSGGSTDDQDTAIAAFAQVRGGVDAGAAPPDQIYGFYNQIVDRILNASRSLAGNMPDAESAADGAMTVELFEAAESMSRGNALALVAAGDMTAERLHEYSRQVGSYQSTLNSVGPLLREADRARLDALRASPEWQRLTGVENALLERGVGRGTDALPVSRADWQDAAATVGTELIELWRSQNTAVVDSAVDSGERTATGWLIAGIAMLVAALVASVVTLRISGRLISRLRRLRSETLTLADERLPDIITRLRSGEQVDVTTEIQPLDFGGDEIGEVAEAFNHAESSAVAAAVTEARTRDGVNALFLNIAHRSQIVVHRQLELLDHAEHGEEDPRRLELLFKLDHLATRARRNAENLIILGGEQPGRQWRNPVPLVELVRSAIAETEDYARVLTGQLANVSIVGNVVADLIHLLAELVENATSFSPPESRVEVAGNVVGRGVAVEVVDQGLGMTEEHLDQLNELLTRPPDFSATTLSSDSRMGLLVVGQIAARNGVTVRLTESAYGGVRAIVLIPTDLTVRSEVNGVRPDHTTPPPRRHRAPAVEWPTEEPPAPRHAQVPAVAQDTRTERVERAAPPPPAPAAAEPAPTTGRPELPRRRRQANLAPQLSTSPPSAPTQPSTQPSTRRERSPASSRDLFSAIESGTRRGRTRPDPGRPTP</sequence>
<evidence type="ECO:0000256" key="5">
    <source>
        <dbReference type="ARBA" id="ARBA00022777"/>
    </source>
</evidence>
<evidence type="ECO:0000313" key="10">
    <source>
        <dbReference type="Proteomes" id="UP000185696"/>
    </source>
</evidence>
<comment type="caution">
    <text evidence="9">The sequence shown here is derived from an EMBL/GenBank/DDBJ whole genome shotgun (WGS) entry which is preliminary data.</text>
</comment>
<dbReference type="GO" id="GO:0004673">
    <property type="term" value="F:protein histidine kinase activity"/>
    <property type="evidence" value="ECO:0007669"/>
    <property type="project" value="UniProtKB-EC"/>
</dbReference>
<dbReference type="InterPro" id="IPR036890">
    <property type="entry name" value="HATPase_C_sf"/>
</dbReference>
<dbReference type="SUPFAM" id="SSF55874">
    <property type="entry name" value="ATPase domain of HSP90 chaperone/DNA topoisomerase II/histidine kinase"/>
    <property type="match status" value="1"/>
</dbReference>
<dbReference type="GO" id="GO:0000160">
    <property type="term" value="P:phosphorelay signal transduction system"/>
    <property type="evidence" value="ECO:0007669"/>
    <property type="project" value="TreeGrafter"/>
</dbReference>
<organism evidence="9 10">
    <name type="scientific">Actinophytocola xinjiangensis</name>
    <dbReference type="NCBI Taxonomy" id="485602"/>
    <lineage>
        <taxon>Bacteria</taxon>
        <taxon>Bacillati</taxon>
        <taxon>Actinomycetota</taxon>
        <taxon>Actinomycetes</taxon>
        <taxon>Pseudonocardiales</taxon>
        <taxon>Pseudonocardiaceae</taxon>
    </lineage>
</organism>
<dbReference type="Pfam" id="PF02518">
    <property type="entry name" value="HATPase_c"/>
    <property type="match status" value="1"/>
</dbReference>
<dbReference type="EC" id="2.7.13.3" evidence="2"/>
<dbReference type="InterPro" id="IPR003594">
    <property type="entry name" value="HATPase_dom"/>
</dbReference>
<keyword evidence="10" id="KW-1185">Reference proteome</keyword>
<dbReference type="AlphaFoldDB" id="A0A7Z0WQ00"/>
<gene>
    <name evidence="9" type="ORF">BLA60_05525</name>
</gene>
<evidence type="ECO:0000259" key="8">
    <source>
        <dbReference type="SMART" id="SM00387"/>
    </source>
</evidence>
<protein>
    <recommendedName>
        <fullName evidence="2">histidine kinase</fullName>
        <ecNumber evidence="2">2.7.13.3</ecNumber>
    </recommendedName>
</protein>
<evidence type="ECO:0000256" key="1">
    <source>
        <dbReference type="ARBA" id="ARBA00000085"/>
    </source>
</evidence>
<dbReference type="Gene3D" id="3.30.565.10">
    <property type="entry name" value="Histidine kinase-like ATPase, C-terminal domain"/>
    <property type="match status" value="1"/>
</dbReference>
<dbReference type="PANTHER" id="PTHR45436:SF5">
    <property type="entry name" value="SENSOR HISTIDINE KINASE TRCS"/>
    <property type="match status" value="1"/>
</dbReference>
<proteinExistence type="predicted"/>
<dbReference type="OrthoDB" id="3502710at2"/>
<keyword evidence="4" id="KW-0808">Transferase</keyword>
<evidence type="ECO:0000256" key="6">
    <source>
        <dbReference type="SAM" id="MobiDB-lite"/>
    </source>
</evidence>
<dbReference type="Proteomes" id="UP000185696">
    <property type="component" value="Unassembled WGS sequence"/>
</dbReference>
<evidence type="ECO:0000256" key="2">
    <source>
        <dbReference type="ARBA" id="ARBA00012438"/>
    </source>
</evidence>
<keyword evidence="7" id="KW-0812">Transmembrane</keyword>
<reference evidence="9 10" key="1">
    <citation type="submission" date="2016-12" db="EMBL/GenBank/DDBJ databases">
        <title>The draft genome sequence of Actinophytocola xinjiangensis.</title>
        <authorList>
            <person name="Wang W."/>
            <person name="Yuan L."/>
        </authorList>
    </citation>
    <scope>NUCLEOTIDE SEQUENCE [LARGE SCALE GENOMIC DNA]</scope>
    <source>
        <strain evidence="9 10">CGMCC 4.4663</strain>
    </source>
</reference>
<keyword evidence="7" id="KW-0472">Membrane</keyword>